<feature type="transmembrane region" description="Helical" evidence="6">
    <location>
        <begin position="85"/>
        <end position="103"/>
    </location>
</feature>
<evidence type="ECO:0000256" key="6">
    <source>
        <dbReference type="SAM" id="Phobius"/>
    </source>
</evidence>
<evidence type="ECO:0000256" key="5">
    <source>
        <dbReference type="ARBA" id="ARBA00023136"/>
    </source>
</evidence>
<dbReference type="InterPro" id="IPR011701">
    <property type="entry name" value="MFS"/>
</dbReference>
<dbReference type="GO" id="GO:0022857">
    <property type="term" value="F:transmembrane transporter activity"/>
    <property type="evidence" value="ECO:0007669"/>
    <property type="project" value="InterPro"/>
</dbReference>
<reference evidence="8 9" key="1">
    <citation type="submission" date="2016-07" db="EMBL/GenBank/DDBJ databases">
        <title>Pervasive Adenine N6-methylation of Active Genes in Fungi.</title>
        <authorList>
            <consortium name="DOE Joint Genome Institute"/>
            <person name="Mondo S.J."/>
            <person name="Dannebaum R.O."/>
            <person name="Kuo R.C."/>
            <person name="Labutti K."/>
            <person name="Haridas S."/>
            <person name="Kuo A."/>
            <person name="Salamov A."/>
            <person name="Ahrendt S.R."/>
            <person name="Lipzen A."/>
            <person name="Sullivan W."/>
            <person name="Andreopoulos W.B."/>
            <person name="Clum A."/>
            <person name="Lindquist E."/>
            <person name="Daum C."/>
            <person name="Ramamoorthy G.K."/>
            <person name="Gryganskyi A."/>
            <person name="Culley D."/>
            <person name="Magnuson J.K."/>
            <person name="James T.Y."/>
            <person name="O'Malley M.A."/>
            <person name="Stajich J.E."/>
            <person name="Spatafora J.W."/>
            <person name="Visel A."/>
            <person name="Grigoriev I.V."/>
        </authorList>
    </citation>
    <scope>NUCLEOTIDE SEQUENCE [LARGE SCALE GENOMIC DNA]</scope>
    <source>
        <strain evidence="8 9">68-887.2</strain>
    </source>
</reference>
<feature type="non-terminal residue" evidence="8">
    <location>
        <position position="143"/>
    </location>
</feature>
<dbReference type="PANTHER" id="PTHR43791">
    <property type="entry name" value="PERMEASE-RELATED"/>
    <property type="match status" value="1"/>
</dbReference>
<accession>A0A1Y2AJS4</accession>
<dbReference type="Pfam" id="PF07690">
    <property type="entry name" value="MFS_1"/>
    <property type="match status" value="1"/>
</dbReference>
<dbReference type="OrthoDB" id="6730379at2759"/>
<dbReference type="InParanoid" id="A0A1Y2AJS4"/>
<dbReference type="EMBL" id="MCFC01000097">
    <property type="protein sequence ID" value="ORY22195.1"/>
    <property type="molecule type" value="Genomic_DNA"/>
</dbReference>
<name>A0A1Y2AJS4_9TREE</name>
<dbReference type="PANTHER" id="PTHR43791:SF1">
    <property type="entry name" value="ALLANTOATE PERMEASE"/>
    <property type="match status" value="1"/>
</dbReference>
<protein>
    <submittedName>
        <fullName evidence="8">Major facilitator superfamily domain-containing protein</fullName>
    </submittedName>
</protein>
<sequence>EISPEEDARIRRKIDMHLLPLFCTIYGLQLMDKTCMAYGSVMGFLAEDKLTLAEYSWLGSMFYFGYLVGEYPLGLALQKLPLAKVTSFNIIAWGAMLCLMSVGKNFAGLMAIRFFLGFFESSITPALTLFTSQYYKRSEQGTR</sequence>
<comment type="caution">
    <text evidence="8">The sequence shown here is derived from an EMBL/GenBank/DDBJ whole genome shotgun (WGS) entry which is preliminary data.</text>
</comment>
<dbReference type="Proteomes" id="UP000193986">
    <property type="component" value="Unassembled WGS sequence"/>
</dbReference>
<dbReference type="InterPro" id="IPR036259">
    <property type="entry name" value="MFS_trans_sf"/>
</dbReference>
<evidence type="ECO:0000256" key="3">
    <source>
        <dbReference type="ARBA" id="ARBA00022692"/>
    </source>
</evidence>
<comment type="subcellular location">
    <subcellularLocation>
        <location evidence="1">Membrane</location>
        <topology evidence="1">Multi-pass membrane protein</topology>
    </subcellularLocation>
</comment>
<evidence type="ECO:0000313" key="8">
    <source>
        <dbReference type="EMBL" id="ORY22195.1"/>
    </source>
</evidence>
<evidence type="ECO:0000313" key="9">
    <source>
        <dbReference type="Proteomes" id="UP000193986"/>
    </source>
</evidence>
<dbReference type="InterPro" id="IPR020846">
    <property type="entry name" value="MFS_dom"/>
</dbReference>
<dbReference type="SUPFAM" id="SSF103473">
    <property type="entry name" value="MFS general substrate transporter"/>
    <property type="match status" value="1"/>
</dbReference>
<keyword evidence="2" id="KW-0813">Transport</keyword>
<keyword evidence="9" id="KW-1185">Reference proteome</keyword>
<keyword evidence="5 6" id="KW-0472">Membrane</keyword>
<feature type="domain" description="Major facilitator superfamily (MFS) profile" evidence="7">
    <location>
        <begin position="1"/>
        <end position="143"/>
    </location>
</feature>
<evidence type="ECO:0000256" key="4">
    <source>
        <dbReference type="ARBA" id="ARBA00022989"/>
    </source>
</evidence>
<feature type="transmembrane region" description="Helical" evidence="6">
    <location>
        <begin position="55"/>
        <end position="73"/>
    </location>
</feature>
<keyword evidence="4 6" id="KW-1133">Transmembrane helix</keyword>
<dbReference type="PROSITE" id="PS50850">
    <property type="entry name" value="MFS"/>
    <property type="match status" value="1"/>
</dbReference>
<dbReference type="AlphaFoldDB" id="A0A1Y2AJS4"/>
<dbReference type="GO" id="GO:0016020">
    <property type="term" value="C:membrane"/>
    <property type="evidence" value="ECO:0007669"/>
    <property type="project" value="UniProtKB-SubCell"/>
</dbReference>
<gene>
    <name evidence="8" type="ORF">BCR39DRAFT_457077</name>
</gene>
<evidence type="ECO:0000256" key="2">
    <source>
        <dbReference type="ARBA" id="ARBA00022448"/>
    </source>
</evidence>
<feature type="non-terminal residue" evidence="8">
    <location>
        <position position="1"/>
    </location>
</feature>
<dbReference type="Gene3D" id="1.20.1250.20">
    <property type="entry name" value="MFS general substrate transporter like domains"/>
    <property type="match status" value="1"/>
</dbReference>
<keyword evidence="3 6" id="KW-0812">Transmembrane</keyword>
<proteinExistence type="predicted"/>
<evidence type="ECO:0000259" key="7">
    <source>
        <dbReference type="PROSITE" id="PS50850"/>
    </source>
</evidence>
<evidence type="ECO:0000256" key="1">
    <source>
        <dbReference type="ARBA" id="ARBA00004141"/>
    </source>
</evidence>
<dbReference type="STRING" id="71784.A0A1Y2AJS4"/>
<organism evidence="8 9">
    <name type="scientific">Naematelia encephala</name>
    <dbReference type="NCBI Taxonomy" id="71784"/>
    <lineage>
        <taxon>Eukaryota</taxon>
        <taxon>Fungi</taxon>
        <taxon>Dikarya</taxon>
        <taxon>Basidiomycota</taxon>
        <taxon>Agaricomycotina</taxon>
        <taxon>Tremellomycetes</taxon>
        <taxon>Tremellales</taxon>
        <taxon>Naemateliaceae</taxon>
        <taxon>Naematelia</taxon>
    </lineage>
</organism>